<evidence type="ECO:0000313" key="2">
    <source>
        <dbReference type="EMBL" id="PTW49307.1"/>
    </source>
</evidence>
<dbReference type="GeneID" id="91004885"/>
<dbReference type="InterPro" id="IPR011008">
    <property type="entry name" value="Dimeric_a/b-barrel"/>
</dbReference>
<dbReference type="SUPFAM" id="SSF54909">
    <property type="entry name" value="Dimeric alpha+beta barrel"/>
    <property type="match status" value="1"/>
</dbReference>
<dbReference type="Pfam" id="PF07045">
    <property type="entry name" value="DUF1330"/>
    <property type="match status" value="1"/>
</dbReference>
<feature type="domain" description="DUF1330" evidence="1">
    <location>
        <begin position="2"/>
        <end position="95"/>
    </location>
</feature>
<dbReference type="OrthoDB" id="9806380at2"/>
<dbReference type="InterPro" id="IPR010753">
    <property type="entry name" value="DUF1330"/>
</dbReference>
<dbReference type="PANTHER" id="PTHR41521">
    <property type="match status" value="1"/>
</dbReference>
<comment type="caution">
    <text evidence="2">The sequence shown here is derived from an EMBL/GenBank/DDBJ whole genome shotgun (WGS) entry which is preliminary data.</text>
</comment>
<name>A0A2T5UCR9_9SPHN</name>
<sequence length="97" mass="10789">MTAYVVFVRNEVTDAEEMKQYQAKAPLAREGRTLKPLAFYGAVETLEGQAVEGAVILEFPDVAEAHAWYDSPAYQDALQHRLKGADYRVFVIEGLPG</sequence>
<dbReference type="Proteomes" id="UP000244013">
    <property type="component" value="Unassembled WGS sequence"/>
</dbReference>
<dbReference type="EMBL" id="QAYE01000001">
    <property type="protein sequence ID" value="PTW49307.1"/>
    <property type="molecule type" value="Genomic_DNA"/>
</dbReference>
<gene>
    <name evidence="2" type="ORF">C8J25_101815</name>
</gene>
<dbReference type="AlphaFoldDB" id="A0A2T5UCR9"/>
<accession>A0A2T5UCR9</accession>
<evidence type="ECO:0000313" key="3">
    <source>
        <dbReference type="Proteomes" id="UP000244013"/>
    </source>
</evidence>
<reference evidence="2 3" key="1">
    <citation type="submission" date="2018-04" db="EMBL/GenBank/DDBJ databases">
        <title>Genomic Encyclopedia of Type Strains, Phase III (KMG-III): the genomes of soil and plant-associated and newly described type strains.</title>
        <authorList>
            <person name="Whitman W."/>
        </authorList>
    </citation>
    <scope>NUCLEOTIDE SEQUENCE [LARGE SCALE GENOMIC DNA]</scope>
    <source>
        <strain evidence="2 3">MA-olki</strain>
    </source>
</reference>
<protein>
    <submittedName>
        <fullName evidence="2">Uncharacterized protein (DUF1330 family)</fullName>
    </submittedName>
</protein>
<organism evidence="2 3">
    <name type="scientific">Sphingomonas faeni</name>
    <dbReference type="NCBI Taxonomy" id="185950"/>
    <lineage>
        <taxon>Bacteria</taxon>
        <taxon>Pseudomonadati</taxon>
        <taxon>Pseudomonadota</taxon>
        <taxon>Alphaproteobacteria</taxon>
        <taxon>Sphingomonadales</taxon>
        <taxon>Sphingomonadaceae</taxon>
        <taxon>Sphingomonas</taxon>
    </lineage>
</organism>
<proteinExistence type="predicted"/>
<dbReference type="Gene3D" id="3.30.70.100">
    <property type="match status" value="1"/>
</dbReference>
<evidence type="ECO:0000259" key="1">
    <source>
        <dbReference type="Pfam" id="PF07045"/>
    </source>
</evidence>
<dbReference type="RefSeq" id="WP_056487012.1">
    <property type="nucleotide sequence ID" value="NZ_JAPZPQ010000009.1"/>
</dbReference>
<dbReference type="PANTHER" id="PTHR41521:SF4">
    <property type="entry name" value="BLR0684 PROTEIN"/>
    <property type="match status" value="1"/>
</dbReference>